<dbReference type="InterPro" id="IPR004516">
    <property type="entry name" value="HisRS/HisZ"/>
</dbReference>
<feature type="binding site" evidence="5">
    <location>
        <position position="128"/>
    </location>
    <ligand>
        <name>L-histidine</name>
        <dbReference type="ChEBI" id="CHEBI:57595"/>
    </ligand>
</feature>
<dbReference type="SUPFAM" id="SSF55681">
    <property type="entry name" value="Class II aaRS and biotin synthetases"/>
    <property type="match status" value="1"/>
</dbReference>
<gene>
    <name evidence="7" type="primary">syh</name>
    <name evidence="4" type="synonym">hisS</name>
    <name evidence="7" type="ORF">J0604_230</name>
</gene>
<keyword evidence="4 7" id="KW-0436">Ligase</keyword>
<dbReference type="EC" id="6.1.1.21" evidence="4"/>
<dbReference type="InterPro" id="IPR036621">
    <property type="entry name" value="Anticodon-bd_dom_sf"/>
</dbReference>
<organism evidence="7">
    <name type="scientific">Titanophycus setchellii</name>
    <dbReference type="NCBI Taxonomy" id="940129"/>
    <lineage>
        <taxon>Eukaryota</taxon>
        <taxon>Rhodophyta</taxon>
        <taxon>Florideophyceae</taxon>
        <taxon>Nemaliophycidae</taxon>
        <taxon>Nemaliales</taxon>
        <taxon>Liagoraceae</taxon>
        <taxon>Titanophycus</taxon>
    </lineage>
</organism>
<dbReference type="PANTHER" id="PTHR43707">
    <property type="entry name" value="HISTIDYL-TRNA SYNTHETASE"/>
    <property type="match status" value="1"/>
</dbReference>
<dbReference type="InterPro" id="IPR015807">
    <property type="entry name" value="His-tRNA-ligase"/>
</dbReference>
<dbReference type="Gene3D" id="3.40.50.800">
    <property type="entry name" value="Anticodon-binding domain"/>
    <property type="match status" value="1"/>
</dbReference>
<dbReference type="GO" id="GO:0004821">
    <property type="term" value="F:histidine-tRNA ligase activity"/>
    <property type="evidence" value="ECO:0007669"/>
    <property type="project" value="UniProtKB-UniRule"/>
</dbReference>
<comment type="subcellular location">
    <subcellularLocation>
        <location evidence="4">Plastid</location>
        <location evidence="4">Chloroplast</location>
    </subcellularLocation>
</comment>
<keyword evidence="7" id="KW-0150">Chloroplast</keyword>
<dbReference type="CDD" id="cd00773">
    <property type="entry name" value="HisRS-like_core"/>
    <property type="match status" value="1"/>
</dbReference>
<reference evidence="7" key="2">
    <citation type="submission" date="2016-10" db="EMBL/GenBank/DDBJ databases">
        <authorList>
            <person name="de Groot N.N."/>
        </authorList>
    </citation>
    <scope>NUCLEOTIDE SEQUENCE</scope>
    <source>
        <strain evidence="7">J.0604</strain>
    </source>
</reference>
<evidence type="ECO:0000256" key="1">
    <source>
        <dbReference type="ARBA" id="ARBA00008226"/>
    </source>
</evidence>
<dbReference type="Pfam" id="PF03129">
    <property type="entry name" value="HGTP_anticodon"/>
    <property type="match status" value="1"/>
</dbReference>
<evidence type="ECO:0000259" key="6">
    <source>
        <dbReference type="PROSITE" id="PS50862"/>
    </source>
</evidence>
<dbReference type="NCBIfam" id="TIGR00442">
    <property type="entry name" value="hisS"/>
    <property type="match status" value="1"/>
</dbReference>
<evidence type="ECO:0000256" key="3">
    <source>
        <dbReference type="ARBA" id="ARBA00047639"/>
    </source>
</evidence>
<dbReference type="SUPFAM" id="SSF52954">
    <property type="entry name" value="Class II aaRS ABD-related"/>
    <property type="match status" value="1"/>
</dbReference>
<dbReference type="GO" id="GO:0009507">
    <property type="term" value="C:chloroplast"/>
    <property type="evidence" value="ECO:0007669"/>
    <property type="project" value="UniProtKB-SubCell"/>
</dbReference>
<evidence type="ECO:0000256" key="2">
    <source>
        <dbReference type="ARBA" id="ARBA00022741"/>
    </source>
</evidence>
<feature type="binding site" evidence="5">
    <location>
        <position position="124"/>
    </location>
    <ligand>
        <name>L-histidine</name>
        <dbReference type="ChEBI" id="CHEBI:57595"/>
    </ligand>
</feature>
<dbReference type="PROSITE" id="PS50862">
    <property type="entry name" value="AA_TRNA_LIGASE_II"/>
    <property type="match status" value="1"/>
</dbReference>
<name>A0A1G4NYC8_9FLOR</name>
<evidence type="ECO:0000313" key="7">
    <source>
        <dbReference type="EMBL" id="SCW23690.1"/>
    </source>
</evidence>
<feature type="binding site" evidence="5">
    <location>
        <position position="255"/>
    </location>
    <ligand>
        <name>L-histidine</name>
        <dbReference type="ChEBI" id="CHEBI:57595"/>
    </ligand>
</feature>
<dbReference type="InterPro" id="IPR004154">
    <property type="entry name" value="Anticodon-bd"/>
</dbReference>
<sequence length="450" mass="52292">MQSIRGMHDILPEEIKYWQYIYKQAFKILDTANYKEIRTPIVELQSLFARSIGEGTDIINKEMYTFQDRGERSLTLRPEGTAGIARAVIKHKLCDNNTIAKLWYLGPMFRYERPQQGRQRQFHQLGLEYYGNNHPMVDAETISLAYNILESLQCKSINLEINSIGTEEERSIYTTALQDYLLRYIEDLDEESKQRINTNPLRILDSKNPNIHSILESAPQITNYLQKISLDHFYKLQEYLNELNIAYKIQNKLVRGLDYYNNTVFEIKTPLLGTQDTICGGGRYNNLTTQIGGKQIDAIGWGIGVERLLMLVQKNFLVYEDRICIYIAVPNLEHVKYALKFIPLLQKNGLKYELDLSGCTLKKHLNKANKKQTMICLIIREEEVLNNLITIKWMCKQLQKTYSLDHFDQVLPNIKTEYYSILETEGFDKIKDNLKVAVDISAKSSDNTEI</sequence>
<keyword evidence="7" id="KW-0934">Plastid</keyword>
<dbReference type="HAMAP" id="MF_00127">
    <property type="entry name" value="His_tRNA_synth"/>
    <property type="match status" value="1"/>
</dbReference>
<dbReference type="InterPro" id="IPR006195">
    <property type="entry name" value="aa-tRNA-synth_II"/>
</dbReference>
<dbReference type="GO" id="GO:0006427">
    <property type="term" value="P:histidyl-tRNA aminoacylation"/>
    <property type="evidence" value="ECO:0007669"/>
    <property type="project" value="UniProtKB-UniRule"/>
</dbReference>
<geneLocation type="chloroplast" evidence="7"/>
<evidence type="ECO:0000256" key="5">
    <source>
        <dbReference type="PIRSR" id="PIRSR001549-1"/>
    </source>
</evidence>
<dbReference type="Pfam" id="PF13393">
    <property type="entry name" value="tRNA-synt_His"/>
    <property type="match status" value="1"/>
</dbReference>
<comment type="similarity">
    <text evidence="1 4">Belongs to the class-II aminoacyl-tRNA synthetase family.</text>
</comment>
<feature type="binding site" evidence="5">
    <location>
        <begin position="259"/>
        <end position="260"/>
    </location>
    <ligand>
        <name>L-histidine</name>
        <dbReference type="ChEBI" id="CHEBI:57595"/>
    </ligand>
</feature>
<keyword evidence="4" id="KW-0030">Aminoacyl-tRNA synthetase</keyword>
<dbReference type="EMBL" id="LT622874">
    <property type="protein sequence ID" value="SCW23690.1"/>
    <property type="molecule type" value="Genomic_DNA"/>
</dbReference>
<feature type="binding site" evidence="5">
    <location>
        <position position="110"/>
    </location>
    <ligand>
        <name>L-histidine</name>
        <dbReference type="ChEBI" id="CHEBI:57595"/>
    </ligand>
</feature>
<protein>
    <recommendedName>
        <fullName evidence="4">Histidine--tRNA ligase, chloroplastic</fullName>
        <ecNumber evidence="4">6.1.1.21</ecNumber>
    </recommendedName>
    <alternativeName>
        <fullName evidence="4">Histidyl-tRNA synthetase</fullName>
        <shortName evidence="4">HisRS</shortName>
    </alternativeName>
</protein>
<evidence type="ECO:0000256" key="4">
    <source>
        <dbReference type="HAMAP-Rule" id="MF_00127"/>
    </source>
</evidence>
<feature type="domain" description="Aminoacyl-transfer RNA synthetases class-II family profile" evidence="6">
    <location>
        <begin position="1"/>
        <end position="343"/>
    </location>
</feature>
<keyword evidence="4" id="KW-0648">Protein biosynthesis</keyword>
<accession>A0A1G4NYC8</accession>
<feature type="binding site" evidence="5">
    <location>
        <begin position="79"/>
        <end position="81"/>
    </location>
    <ligand>
        <name>L-histidine</name>
        <dbReference type="ChEBI" id="CHEBI:57595"/>
    </ligand>
</feature>
<dbReference type="GeneID" id="29999591"/>
<keyword evidence="4" id="KW-0067">ATP-binding</keyword>
<dbReference type="InterPro" id="IPR045864">
    <property type="entry name" value="aa-tRNA-synth_II/BPL/LPL"/>
</dbReference>
<dbReference type="AlphaFoldDB" id="A0A1G4NYC8"/>
<dbReference type="Gene3D" id="3.30.930.10">
    <property type="entry name" value="Bira Bifunctional Protein, Domain 2"/>
    <property type="match status" value="1"/>
</dbReference>
<keyword evidence="2 4" id="KW-0547">Nucleotide-binding</keyword>
<dbReference type="InterPro" id="IPR041715">
    <property type="entry name" value="HisRS-like_core"/>
</dbReference>
<proteinExistence type="inferred from homology"/>
<dbReference type="PIRSF" id="PIRSF001549">
    <property type="entry name" value="His-tRNA_synth"/>
    <property type="match status" value="1"/>
</dbReference>
<reference evidence="7" key="1">
    <citation type="submission" date="2016-10" db="EMBL/GenBank/DDBJ databases">
        <title>Chloroplast genomes as a tool to resolve red algal phylogenies: a case study in the Nemaliales.</title>
        <authorList>
            <person name="Costa J.F."/>
            <person name="Lin S.M."/>
            <person name="Macaya E.C."/>
            <person name="Fernandez-Garcia C."/>
            <person name="Verbruggen H."/>
        </authorList>
    </citation>
    <scope>NUCLEOTIDE SEQUENCE</scope>
    <source>
        <strain evidence="7">J.0604</strain>
    </source>
</reference>
<dbReference type="GO" id="GO:0005524">
    <property type="term" value="F:ATP binding"/>
    <property type="evidence" value="ECO:0007669"/>
    <property type="project" value="UniProtKB-UniRule"/>
</dbReference>
<comment type="catalytic activity">
    <reaction evidence="3 4">
        <text>tRNA(His) + L-histidine + ATP = L-histidyl-tRNA(His) + AMP + diphosphate + H(+)</text>
        <dbReference type="Rhea" id="RHEA:17313"/>
        <dbReference type="Rhea" id="RHEA-COMP:9665"/>
        <dbReference type="Rhea" id="RHEA-COMP:9689"/>
        <dbReference type="ChEBI" id="CHEBI:15378"/>
        <dbReference type="ChEBI" id="CHEBI:30616"/>
        <dbReference type="ChEBI" id="CHEBI:33019"/>
        <dbReference type="ChEBI" id="CHEBI:57595"/>
        <dbReference type="ChEBI" id="CHEBI:78442"/>
        <dbReference type="ChEBI" id="CHEBI:78527"/>
        <dbReference type="ChEBI" id="CHEBI:456215"/>
        <dbReference type="EC" id="6.1.1.21"/>
    </reaction>
</comment>
<dbReference type="PANTHER" id="PTHR43707:SF1">
    <property type="entry name" value="HISTIDINE--TRNA LIGASE, MITOCHONDRIAL-RELATED"/>
    <property type="match status" value="1"/>
</dbReference>
<dbReference type="RefSeq" id="YP_009315235.1">
    <property type="nucleotide sequence ID" value="NC_031665.1"/>
</dbReference>